<gene>
    <name evidence="1" type="ORF">LY79DRAFT_140435</name>
</gene>
<keyword evidence="2" id="KW-1185">Reference proteome</keyword>
<dbReference type="GeneID" id="85435189"/>
<organism evidence="1 2">
    <name type="scientific">Colletotrichum navitas</name>
    <dbReference type="NCBI Taxonomy" id="681940"/>
    <lineage>
        <taxon>Eukaryota</taxon>
        <taxon>Fungi</taxon>
        <taxon>Dikarya</taxon>
        <taxon>Ascomycota</taxon>
        <taxon>Pezizomycotina</taxon>
        <taxon>Sordariomycetes</taxon>
        <taxon>Hypocreomycetidae</taxon>
        <taxon>Glomerellales</taxon>
        <taxon>Glomerellaceae</taxon>
        <taxon>Colletotrichum</taxon>
        <taxon>Colletotrichum graminicola species complex</taxon>
    </lineage>
</organism>
<accession>A0AAD8V9K9</accession>
<reference evidence="1" key="1">
    <citation type="submission" date="2021-06" db="EMBL/GenBank/DDBJ databases">
        <title>Comparative genomics, transcriptomics and evolutionary studies reveal genomic signatures of adaptation to plant cell wall in hemibiotrophic fungi.</title>
        <authorList>
            <consortium name="DOE Joint Genome Institute"/>
            <person name="Baroncelli R."/>
            <person name="Diaz J.F."/>
            <person name="Benocci T."/>
            <person name="Peng M."/>
            <person name="Battaglia E."/>
            <person name="Haridas S."/>
            <person name="Andreopoulos W."/>
            <person name="Labutti K."/>
            <person name="Pangilinan J."/>
            <person name="Floch G.L."/>
            <person name="Makela M.R."/>
            <person name="Henrissat B."/>
            <person name="Grigoriev I.V."/>
            <person name="Crouch J.A."/>
            <person name="De Vries R.P."/>
            <person name="Sukno S.A."/>
            <person name="Thon M.R."/>
        </authorList>
    </citation>
    <scope>NUCLEOTIDE SEQUENCE</scope>
    <source>
        <strain evidence="1">CBS 125086</strain>
    </source>
</reference>
<dbReference type="Proteomes" id="UP001230504">
    <property type="component" value="Unassembled WGS sequence"/>
</dbReference>
<proteinExistence type="predicted"/>
<dbReference type="AlphaFoldDB" id="A0AAD8V9K9"/>
<name>A0AAD8V9K9_9PEZI</name>
<protein>
    <submittedName>
        <fullName evidence="1">Uncharacterized protein</fullName>
    </submittedName>
</protein>
<sequence length="101" mass="11833">MSSFFFRPQTNSRPWNINPAALVSVFELTMAAKTAYALLTAWTFATPSSLQSWVVRMSCLIVDPSYVFLQHEPQWPNPRILKRLDSNRWLWFQLPTKPTTW</sequence>
<evidence type="ECO:0000313" key="2">
    <source>
        <dbReference type="Proteomes" id="UP001230504"/>
    </source>
</evidence>
<dbReference type="EMBL" id="JAHLJV010000002">
    <property type="protein sequence ID" value="KAK1599417.1"/>
    <property type="molecule type" value="Genomic_DNA"/>
</dbReference>
<comment type="caution">
    <text evidence="1">The sequence shown here is derived from an EMBL/GenBank/DDBJ whole genome shotgun (WGS) entry which is preliminary data.</text>
</comment>
<dbReference type="RefSeq" id="XP_060420006.1">
    <property type="nucleotide sequence ID" value="XM_060550949.1"/>
</dbReference>
<evidence type="ECO:0000313" key="1">
    <source>
        <dbReference type="EMBL" id="KAK1599417.1"/>
    </source>
</evidence>